<keyword evidence="2 5" id="KW-0238">DNA-binding</keyword>
<dbReference type="Pfam" id="PF04769">
    <property type="entry name" value="MATalpha_HMGbox"/>
    <property type="match status" value="1"/>
</dbReference>
<dbReference type="PROSITE" id="PS51325">
    <property type="entry name" value="ALPHA_BOX"/>
    <property type="match status" value="1"/>
</dbReference>
<sequence>MKSQSLTVPRARPAQTRWVQRRKKSKTTKALNSWIGFRFYKKIFPKMQQKKASTLLTKLWNRDPFKAKWSIISAVYSKIRDAVTKEKAPIVTFLDLVCPHIGILSVEEYLIRLSWTSYTDETGALGFKQLSAPNLSELPDNIINTTVTGEDLIRLCADKGYIQHKTADELNNPNIFIAFGGVPNSRQNLINSTTISTRNTPECTSDPVQTPSNEKIDVEPINGSLRLRLAEGPSSNYVTEFYDYGLDVDSYLENFLNEQNFEFESVSIRGDRFS</sequence>
<name>A0A088FY05_9PEZI</name>
<keyword evidence="4 5" id="KW-0539">Nucleus</keyword>
<feature type="domain" description="Alpha box" evidence="6">
    <location>
        <begin position="26"/>
        <end position="80"/>
    </location>
</feature>
<evidence type="ECO:0000256" key="5">
    <source>
        <dbReference type="RuleBase" id="RU003516"/>
    </source>
</evidence>
<dbReference type="InterPro" id="IPR006856">
    <property type="entry name" value="MATalpha_HMGbox"/>
</dbReference>
<reference evidence="7" key="1">
    <citation type="submission" date="2014-06" db="EMBL/GenBank/DDBJ databases">
        <title>Identification and distribution of the mating-type locus and development of cleistothecia of Podosphaera macularis.</title>
        <authorList>
            <person name="Wolfenbarger S.N."/>
            <person name="Twomey M.C."/>
            <person name="Gadoury D.M."/>
            <person name="Knaus B.J."/>
            <person name="Grunwald N.J."/>
            <person name="Gent D.H."/>
        </authorList>
    </citation>
    <scope>NUCLEOTIDE SEQUENCE</scope>
    <source>
        <strain evidence="7">HPM-175</strain>
    </source>
</reference>
<keyword evidence="3 5" id="KW-0804">Transcription</keyword>
<dbReference type="GO" id="GO:0005634">
    <property type="term" value="C:nucleus"/>
    <property type="evidence" value="ECO:0007669"/>
    <property type="project" value="UniProtKB-SubCell"/>
</dbReference>
<organism evidence="7">
    <name type="scientific">Podosphaera macularis</name>
    <dbReference type="NCBI Taxonomy" id="683375"/>
    <lineage>
        <taxon>Eukaryota</taxon>
        <taxon>Fungi</taxon>
        <taxon>Dikarya</taxon>
        <taxon>Ascomycota</taxon>
        <taxon>Pezizomycotina</taxon>
        <taxon>Leotiomycetes</taxon>
        <taxon>Erysiphales</taxon>
        <taxon>Erysiphaceae</taxon>
        <taxon>Podosphaera</taxon>
    </lineage>
</organism>
<accession>A0A088FY05</accession>
<dbReference type="AlphaFoldDB" id="A0A088FY05"/>
<evidence type="ECO:0000256" key="1">
    <source>
        <dbReference type="ARBA" id="ARBA00023015"/>
    </source>
</evidence>
<evidence type="ECO:0000256" key="4">
    <source>
        <dbReference type="ARBA" id="ARBA00023242"/>
    </source>
</evidence>
<evidence type="ECO:0000256" key="2">
    <source>
        <dbReference type="ARBA" id="ARBA00023125"/>
    </source>
</evidence>
<dbReference type="GO" id="GO:0008301">
    <property type="term" value="F:DNA binding, bending"/>
    <property type="evidence" value="ECO:0007669"/>
    <property type="project" value="InterPro"/>
</dbReference>
<evidence type="ECO:0000256" key="3">
    <source>
        <dbReference type="ARBA" id="ARBA00023163"/>
    </source>
</evidence>
<dbReference type="EMBL" id="KJ922755">
    <property type="protein sequence ID" value="AIM54564.1"/>
    <property type="molecule type" value="Genomic_DNA"/>
</dbReference>
<protein>
    <submittedName>
        <fullName evidence="7">MAT1-1-1</fullName>
    </submittedName>
</protein>
<evidence type="ECO:0000259" key="6">
    <source>
        <dbReference type="PROSITE" id="PS51325"/>
    </source>
</evidence>
<proteinExistence type="inferred from homology"/>
<comment type="similarity">
    <text evidence="5">Belongs to the MATALPHA1 family.</text>
</comment>
<evidence type="ECO:0000313" key="7">
    <source>
        <dbReference type="EMBL" id="AIM54564.1"/>
    </source>
</evidence>
<keyword evidence="1 5" id="KW-0805">Transcription regulation</keyword>
<dbReference type="GO" id="GO:0045895">
    <property type="term" value="P:positive regulation of mating-type specific transcription, DNA-templated"/>
    <property type="evidence" value="ECO:0007669"/>
    <property type="project" value="InterPro"/>
</dbReference>
<gene>
    <name evidence="7" type="primary">MAT1-1-1</name>
</gene>
<comment type="subcellular location">
    <subcellularLocation>
        <location evidence="5">Nucleus</location>
    </subcellularLocation>
</comment>